<evidence type="ECO:0000256" key="3">
    <source>
        <dbReference type="ARBA" id="ARBA00022989"/>
    </source>
</evidence>
<organism evidence="8 9">
    <name type="scientific">Propionibacterium acidifaciens F0233</name>
    <dbReference type="NCBI Taxonomy" id="553198"/>
    <lineage>
        <taxon>Bacteria</taxon>
        <taxon>Bacillati</taxon>
        <taxon>Actinomycetota</taxon>
        <taxon>Actinomycetes</taxon>
        <taxon>Propionibacteriales</taxon>
        <taxon>Propionibacteriaceae</taxon>
        <taxon>Propionibacterium</taxon>
    </lineage>
</organism>
<dbReference type="Pfam" id="PF13515">
    <property type="entry name" value="FUSC_2"/>
    <property type="match status" value="1"/>
</dbReference>
<feature type="transmembrane region" description="Helical" evidence="6">
    <location>
        <begin position="283"/>
        <end position="301"/>
    </location>
</feature>
<feature type="compositionally biased region" description="Basic and acidic residues" evidence="5">
    <location>
        <begin position="457"/>
        <end position="471"/>
    </location>
</feature>
<name>U2RVQ3_9ACTN</name>
<keyword evidence="2 6" id="KW-0812">Transmembrane</keyword>
<feature type="transmembrane region" description="Helical" evidence="6">
    <location>
        <begin position="142"/>
        <end position="164"/>
    </location>
</feature>
<dbReference type="GO" id="GO:0016020">
    <property type="term" value="C:membrane"/>
    <property type="evidence" value="ECO:0007669"/>
    <property type="project" value="UniProtKB-SubCell"/>
</dbReference>
<dbReference type="Proteomes" id="UP000017052">
    <property type="component" value="Unassembled WGS sequence"/>
</dbReference>
<dbReference type="OrthoDB" id="4981004at2"/>
<evidence type="ECO:0000256" key="1">
    <source>
        <dbReference type="ARBA" id="ARBA00004141"/>
    </source>
</evidence>
<reference evidence="8" key="1">
    <citation type="submission" date="2013-08" db="EMBL/GenBank/DDBJ databases">
        <authorList>
            <person name="Durkin A.S."/>
            <person name="Haft D.R."/>
            <person name="McCorrison J."/>
            <person name="Torralba M."/>
            <person name="Gillis M."/>
            <person name="Haft D.H."/>
            <person name="Methe B."/>
            <person name="Sutton G."/>
            <person name="Nelson K.E."/>
        </authorList>
    </citation>
    <scope>NUCLEOTIDE SEQUENCE [LARGE SCALE GENOMIC DNA]</scope>
    <source>
        <strain evidence="8">F0233</strain>
    </source>
</reference>
<comment type="subcellular location">
    <subcellularLocation>
        <location evidence="1">Membrane</location>
        <topology evidence="1">Multi-pass membrane protein</topology>
    </subcellularLocation>
</comment>
<evidence type="ECO:0000256" key="5">
    <source>
        <dbReference type="SAM" id="MobiDB-lite"/>
    </source>
</evidence>
<feature type="transmembrane region" description="Helical" evidence="6">
    <location>
        <begin position="313"/>
        <end position="333"/>
    </location>
</feature>
<feature type="region of interest" description="Disordered" evidence="5">
    <location>
        <begin position="441"/>
        <end position="477"/>
    </location>
</feature>
<feature type="transmembrane region" description="Helical" evidence="6">
    <location>
        <begin position="262"/>
        <end position="278"/>
    </location>
</feature>
<feature type="transmembrane region" description="Helical" evidence="6">
    <location>
        <begin position="185"/>
        <end position="206"/>
    </location>
</feature>
<proteinExistence type="predicted"/>
<evidence type="ECO:0000256" key="2">
    <source>
        <dbReference type="ARBA" id="ARBA00022692"/>
    </source>
</evidence>
<feature type="transmembrane region" description="Helical" evidence="6">
    <location>
        <begin position="65"/>
        <end position="85"/>
    </location>
</feature>
<gene>
    <name evidence="8" type="ORF">HMPREF0682_0354</name>
</gene>
<keyword evidence="9" id="KW-1185">Reference proteome</keyword>
<evidence type="ECO:0000313" key="9">
    <source>
        <dbReference type="Proteomes" id="UP000017052"/>
    </source>
</evidence>
<feature type="domain" description="Integral membrane bound transporter" evidence="7">
    <location>
        <begin position="201"/>
        <end position="326"/>
    </location>
</feature>
<evidence type="ECO:0000256" key="4">
    <source>
        <dbReference type="ARBA" id="ARBA00023136"/>
    </source>
</evidence>
<sequence>MFMRLTRDGLKGGAETMVVVLPTFWSMLQLGTWWDPPVDAIVFAVMLGVALPRALRTVNRSELPAALGMFTASSGAAIGCGMLLASDTCRRAWGCAAFSTGVALLVWQRRFAPTLRRPGVIASTPFIAVLVSPKSIDPTWELLGWMLVAAGMAMTWALTVRALSGLAEPPSRPESPRRRRGGLRTSTRMAIHLGCATAASFAAAQLMDPDHLVWPVLTALIVHSANQGRGDVLWKGVQRIIGALAGTGIATVLSTWSSTGEATTLVALFATLAVAAAARAYGYVYWAAGITAALTFLYGYFGESASEMLGHRLLGVLVGGAIGIACAWFVLPVRTADVTRLRIGTLLALCRDALTAIARGVTAGELEQPLATADQRLARLDGTVGAAGRLGSGTARRMRGVMVETHALASRLLEVIATGTPMEREELSRLTRELAAARQELAALAGSSPRASGSLERPGEERPTPTARRADPGGLSP</sequence>
<keyword evidence="3 6" id="KW-1133">Transmembrane helix</keyword>
<comment type="caution">
    <text evidence="8">The sequence shown here is derived from an EMBL/GenBank/DDBJ whole genome shotgun (WGS) entry which is preliminary data.</text>
</comment>
<dbReference type="InterPro" id="IPR049453">
    <property type="entry name" value="Memb_transporter_dom"/>
</dbReference>
<evidence type="ECO:0000256" key="6">
    <source>
        <dbReference type="SAM" id="Phobius"/>
    </source>
</evidence>
<evidence type="ECO:0000259" key="7">
    <source>
        <dbReference type="Pfam" id="PF13515"/>
    </source>
</evidence>
<accession>U2RVQ3</accession>
<keyword evidence="4 6" id="KW-0472">Membrane</keyword>
<dbReference type="EMBL" id="ACVN02000149">
    <property type="protein sequence ID" value="ERK57648.1"/>
    <property type="molecule type" value="Genomic_DNA"/>
</dbReference>
<dbReference type="AlphaFoldDB" id="U2RVQ3"/>
<evidence type="ECO:0000313" key="8">
    <source>
        <dbReference type="EMBL" id="ERK57648.1"/>
    </source>
</evidence>
<protein>
    <submittedName>
        <fullName evidence="8">Fusaric acid resistance protein-like protein</fullName>
    </submittedName>
</protein>